<dbReference type="InterPro" id="IPR050872">
    <property type="entry name" value="PPR_P_subfamily"/>
</dbReference>
<keyword evidence="4" id="KW-0677">Repeat</keyword>
<dbReference type="GO" id="GO:0016020">
    <property type="term" value="C:membrane"/>
    <property type="evidence" value="ECO:0007669"/>
    <property type="project" value="UniProtKB-SubCell"/>
</dbReference>
<dbReference type="Proteomes" id="UP000604825">
    <property type="component" value="Unassembled WGS sequence"/>
</dbReference>
<dbReference type="Pfam" id="PF12854">
    <property type="entry name" value="PPR_1"/>
    <property type="match status" value="1"/>
</dbReference>
<evidence type="ECO:0000256" key="5">
    <source>
        <dbReference type="ARBA" id="ARBA00022946"/>
    </source>
</evidence>
<feature type="repeat" description="PPR" evidence="8">
    <location>
        <begin position="91"/>
        <end position="125"/>
    </location>
</feature>
<sequence length="1274" mass="141173">MSRRPSAARDRCLELERVIAGRFSSGSIVLDDAVKLFDELLPLARPASVRAFNQLLTVVSRAKGRGSSTSALVVSLFNRMARASPTKVSPDLRTYSKIIGSFCSMGHLDFAFSGFGVILKKGFRVNAIVINQLLNGLCGTKRMGEAMDILLRRMPEFGCTPDVVTYATLLKGFCNEKRAQEALELLHMMADDGGGSCPPDVVAYSTVINGFFREGQVDTAYGLFHEVLDWGILPNVVAYTTFIDGLCKAGAVDKAEGVLQEMIHKGVKPDNRTYNCLINGYCTTGQWKEVVRILNEMSTQGLRADVFTYSLLLDYLCKNRNITEARKIFDSMIGKGIKPNVTTYSILLNGYASKGDLADMHDLLDLMVADGGMIDEAMRIFDQMRQHGLIPDAYSYGALIDALCKLGRVDEAMLKFNQMINEGVTPNIVVFSSLVYGLCTVDRWEMVGELFYEMLNQGIHPNAPFFNTIMRNYCNEGRVMEAQSLIDLMDFQLDIITFSIMIDALFKSGRKEHAMDMFTDISTHGLVPNVVTYRLVTENLIKEGLLQEFDNLFLAMEKSGCTPNSVHNATTVQIFLDFWFAFRQMKTGCVALVLCLNISVDPPDVIKISPCARMECWIDPFSMAPPKALENIGKTLHSQYERWQPKARYKLQLDPTVEESYTQYIPLPITDLDSWLKTPSIYVFDCSAAGIIVKAFLELFGAFCNSLNLRDAWDMAAEICLSKLPQLIADPNAEFQPSPFFTEQLTAFEVWLDHGSEDKKPPEQLPIVLQVLLSQSHRFRALVLLGRFLDMGPWAYGQKFSLLISRARLTWLKMEDMHILSGQSFCCFCIRESPGYGINIINGVDDDSDDDEKLKAEINVVRSLLQVSSDGSPLVRSEVAIALTRFALGHNKYLKSVAAEYWKPQTNPLLKSLPSLGNISSPNNVYSPNNIRQGSSGLASHIGPVVGSDSSATGHDARISTSSPIATSSIMHGSPQSDDSSQHSDSGILLKENASNGGLSYNRSRPVDSGIYSQFISTMCSVAKDPYPRIATIGRRALSLIGVEQVETSQLHLGLPPVSPPQHDYLTGLRRKRNARAVSSPLLHALVASISPWYGGYWRIQMRKRFGLPGSRACCGSMSLTDYVQWLLCWPWALAQEVRTANLDHVDGEVLYSKVADDDHADSRKPLLVVSNDHDVFRATEMVAVSQASPPNGHLVVVDDETTMAPPVQVVVVQQLEGDKSDESSVSLQGEMSNSSILTSVTTVREEDAALLESNRAVTEEDGEWRVEVGEWKR</sequence>
<feature type="repeat" description="PPR" evidence="8">
    <location>
        <begin position="494"/>
        <end position="528"/>
    </location>
</feature>
<dbReference type="InterPro" id="IPR011990">
    <property type="entry name" value="TPR-like_helical_dom_sf"/>
</dbReference>
<dbReference type="PANTHER" id="PTHR46128">
    <property type="entry name" value="MITOCHONDRIAL GROUP I INTRON SPLICING FACTOR CCM1"/>
    <property type="match status" value="1"/>
</dbReference>
<evidence type="ECO:0000313" key="11">
    <source>
        <dbReference type="EMBL" id="CAD6337603.1"/>
    </source>
</evidence>
<dbReference type="PANTHER" id="PTHR46128:SF358">
    <property type="entry name" value="TETRATRICOPEPTIDE REPEAT (TPR)-LIKE SUPERFAMILY PROTEIN"/>
    <property type="match status" value="1"/>
</dbReference>
<feature type="repeat" description="PPR" evidence="8">
    <location>
        <begin position="529"/>
        <end position="563"/>
    </location>
</feature>
<evidence type="ECO:0000256" key="6">
    <source>
        <dbReference type="ARBA" id="ARBA00022989"/>
    </source>
</evidence>
<evidence type="ECO:0000256" key="7">
    <source>
        <dbReference type="ARBA" id="ARBA00023136"/>
    </source>
</evidence>
<keyword evidence="6" id="KW-1133">Transmembrane helix</keyword>
<dbReference type="Gene3D" id="1.25.40.10">
    <property type="entry name" value="Tetratricopeptide repeat domain"/>
    <property type="match status" value="5"/>
</dbReference>
<protein>
    <recommendedName>
        <fullName evidence="10">Raptor N-terminal CASPase-like domain-containing protein</fullName>
    </recommendedName>
</protein>
<feature type="repeat" description="PPR" evidence="8">
    <location>
        <begin position="427"/>
        <end position="461"/>
    </location>
</feature>
<gene>
    <name evidence="11" type="ORF">NCGR_LOCUS61701</name>
</gene>
<feature type="repeat" description="PPR" evidence="8">
    <location>
        <begin position="235"/>
        <end position="269"/>
    </location>
</feature>
<feature type="compositionally biased region" description="Low complexity" evidence="9">
    <location>
        <begin position="959"/>
        <end position="986"/>
    </location>
</feature>
<evidence type="ECO:0000313" key="12">
    <source>
        <dbReference type="Proteomes" id="UP000604825"/>
    </source>
</evidence>
<feature type="repeat" description="PPR" evidence="8">
    <location>
        <begin position="340"/>
        <end position="374"/>
    </location>
</feature>
<proteinExistence type="inferred from homology"/>
<feature type="repeat" description="PPR" evidence="8">
    <location>
        <begin position="392"/>
        <end position="426"/>
    </location>
</feature>
<dbReference type="InterPro" id="IPR016024">
    <property type="entry name" value="ARM-type_fold"/>
</dbReference>
<name>A0A811S5Q6_9POAL</name>
<dbReference type="OrthoDB" id="658451at2759"/>
<feature type="domain" description="Raptor N-terminal CASPase-like" evidence="10">
    <location>
        <begin position="584"/>
        <end position="697"/>
    </location>
</feature>
<dbReference type="SUPFAM" id="SSF48371">
    <property type="entry name" value="ARM repeat"/>
    <property type="match status" value="1"/>
</dbReference>
<keyword evidence="5" id="KW-0809">Transit peptide</keyword>
<comment type="similarity">
    <text evidence="2">Belongs to the PPR family. P subfamily.</text>
</comment>
<feature type="repeat" description="PPR" evidence="8">
    <location>
        <begin position="162"/>
        <end position="196"/>
    </location>
</feature>
<dbReference type="Pfam" id="PF01535">
    <property type="entry name" value="PPR"/>
    <property type="match status" value="2"/>
</dbReference>
<dbReference type="Pfam" id="PF13041">
    <property type="entry name" value="PPR_2"/>
    <property type="match status" value="5"/>
</dbReference>
<feature type="region of interest" description="Disordered" evidence="9">
    <location>
        <begin position="937"/>
        <end position="986"/>
    </location>
</feature>
<keyword evidence="3" id="KW-0812">Transmembrane</keyword>
<dbReference type="AlphaFoldDB" id="A0A811S5Q6"/>
<dbReference type="InterPro" id="IPR029347">
    <property type="entry name" value="Raptor_N"/>
</dbReference>
<feature type="repeat" description="PPR" evidence="8">
    <location>
        <begin position="305"/>
        <end position="339"/>
    </location>
</feature>
<evidence type="ECO:0000256" key="4">
    <source>
        <dbReference type="ARBA" id="ARBA00022737"/>
    </source>
</evidence>
<accession>A0A811S5Q6</accession>
<dbReference type="InterPro" id="IPR002885">
    <property type="entry name" value="PPR_rpt"/>
</dbReference>
<evidence type="ECO:0000256" key="8">
    <source>
        <dbReference type="PROSITE-ProRule" id="PRU00708"/>
    </source>
</evidence>
<comment type="subcellular location">
    <subcellularLocation>
        <location evidence="1">Membrane</location>
    </subcellularLocation>
</comment>
<dbReference type="SMART" id="SM01302">
    <property type="entry name" value="Raptor_N"/>
    <property type="match status" value="1"/>
</dbReference>
<evidence type="ECO:0000259" key="10">
    <source>
        <dbReference type="SMART" id="SM01302"/>
    </source>
</evidence>
<feature type="compositionally biased region" description="Basic and acidic residues" evidence="9">
    <location>
        <begin position="1264"/>
        <end position="1274"/>
    </location>
</feature>
<dbReference type="NCBIfam" id="TIGR01571">
    <property type="entry name" value="A_thal_Cys_rich"/>
    <property type="match status" value="1"/>
</dbReference>
<dbReference type="PRINTS" id="PR01547">
    <property type="entry name" value="YEAST176DUF"/>
</dbReference>
<evidence type="ECO:0000256" key="1">
    <source>
        <dbReference type="ARBA" id="ARBA00004370"/>
    </source>
</evidence>
<evidence type="ECO:0000256" key="2">
    <source>
        <dbReference type="ARBA" id="ARBA00007626"/>
    </source>
</evidence>
<feature type="repeat" description="PPR" evidence="8">
    <location>
        <begin position="200"/>
        <end position="234"/>
    </location>
</feature>
<keyword evidence="7" id="KW-0472">Membrane</keyword>
<dbReference type="InterPro" id="IPR006461">
    <property type="entry name" value="PLAC_motif_containing"/>
</dbReference>
<evidence type="ECO:0000256" key="9">
    <source>
        <dbReference type="SAM" id="MobiDB-lite"/>
    </source>
</evidence>
<feature type="repeat" description="PPR" evidence="8">
    <location>
        <begin position="270"/>
        <end position="304"/>
    </location>
</feature>
<dbReference type="Pfam" id="PF14538">
    <property type="entry name" value="Raptor_N"/>
    <property type="match status" value="1"/>
</dbReference>
<organism evidence="11 12">
    <name type="scientific">Miscanthus lutarioriparius</name>
    <dbReference type="NCBI Taxonomy" id="422564"/>
    <lineage>
        <taxon>Eukaryota</taxon>
        <taxon>Viridiplantae</taxon>
        <taxon>Streptophyta</taxon>
        <taxon>Embryophyta</taxon>
        <taxon>Tracheophyta</taxon>
        <taxon>Spermatophyta</taxon>
        <taxon>Magnoliopsida</taxon>
        <taxon>Liliopsida</taxon>
        <taxon>Poales</taxon>
        <taxon>Poaceae</taxon>
        <taxon>PACMAD clade</taxon>
        <taxon>Panicoideae</taxon>
        <taxon>Andropogonodae</taxon>
        <taxon>Andropogoneae</taxon>
        <taxon>Saccharinae</taxon>
        <taxon>Miscanthus</taxon>
    </lineage>
</organism>
<feature type="repeat" description="PPR" evidence="8">
    <location>
        <begin position="126"/>
        <end position="161"/>
    </location>
</feature>
<dbReference type="PROSITE" id="PS51375">
    <property type="entry name" value="PPR"/>
    <property type="match status" value="12"/>
</dbReference>
<keyword evidence="12" id="KW-1185">Reference proteome</keyword>
<dbReference type="EMBL" id="CAJGYO010000018">
    <property type="protein sequence ID" value="CAD6337603.1"/>
    <property type="molecule type" value="Genomic_DNA"/>
</dbReference>
<dbReference type="NCBIfam" id="TIGR00756">
    <property type="entry name" value="PPR"/>
    <property type="match status" value="11"/>
</dbReference>
<comment type="caution">
    <text evidence="11">The sequence shown here is derived from an EMBL/GenBank/DDBJ whole genome shotgun (WGS) entry which is preliminary data.</text>
</comment>
<evidence type="ECO:0000256" key="3">
    <source>
        <dbReference type="ARBA" id="ARBA00022692"/>
    </source>
</evidence>
<reference evidence="11" key="1">
    <citation type="submission" date="2020-10" db="EMBL/GenBank/DDBJ databases">
        <authorList>
            <person name="Han B."/>
            <person name="Lu T."/>
            <person name="Zhao Q."/>
            <person name="Huang X."/>
            <person name="Zhao Y."/>
        </authorList>
    </citation>
    <scope>NUCLEOTIDE SEQUENCE</scope>
</reference>
<feature type="region of interest" description="Disordered" evidence="9">
    <location>
        <begin position="1254"/>
        <end position="1274"/>
    </location>
</feature>